<evidence type="ECO:0000256" key="8">
    <source>
        <dbReference type="ARBA" id="ARBA00023114"/>
    </source>
</evidence>
<dbReference type="EMBL" id="FCOA02000044">
    <property type="protein sequence ID" value="SAK93857.1"/>
    <property type="molecule type" value="Genomic_DNA"/>
</dbReference>
<dbReference type="InterPro" id="IPR023614">
    <property type="entry name" value="Porin_dom_sf"/>
</dbReference>
<feature type="chain" id="PRO_5007624196" evidence="11">
    <location>
        <begin position="21"/>
        <end position="378"/>
    </location>
</feature>
<reference evidence="13" key="1">
    <citation type="submission" date="2016-01" db="EMBL/GenBank/DDBJ databases">
        <authorList>
            <person name="Peeters C."/>
        </authorList>
    </citation>
    <scope>NUCLEOTIDE SEQUENCE</scope>
    <source>
        <strain evidence="13">LMG 29322</strain>
    </source>
</reference>
<dbReference type="PANTHER" id="PTHR34501">
    <property type="entry name" value="PROTEIN YDDL-RELATED"/>
    <property type="match status" value="1"/>
</dbReference>
<dbReference type="GO" id="GO:0046930">
    <property type="term" value="C:pore complex"/>
    <property type="evidence" value="ECO:0007669"/>
    <property type="project" value="UniProtKB-KW"/>
</dbReference>
<proteinExistence type="predicted"/>
<dbReference type="OrthoDB" id="8679056at2"/>
<keyword evidence="6 11" id="KW-0732">Signal</keyword>
<evidence type="ECO:0000313" key="13">
    <source>
        <dbReference type="EMBL" id="SAK93857.1"/>
    </source>
</evidence>
<evidence type="ECO:0000256" key="11">
    <source>
        <dbReference type="SAM" id="SignalP"/>
    </source>
</evidence>
<evidence type="ECO:0000259" key="12">
    <source>
        <dbReference type="Pfam" id="PF13609"/>
    </source>
</evidence>
<dbReference type="PANTHER" id="PTHR34501:SF9">
    <property type="entry name" value="MAJOR OUTER MEMBRANE PROTEIN P.IA"/>
    <property type="match status" value="1"/>
</dbReference>
<keyword evidence="9" id="KW-0472">Membrane</keyword>
<evidence type="ECO:0000256" key="7">
    <source>
        <dbReference type="ARBA" id="ARBA00023065"/>
    </source>
</evidence>
<dbReference type="RefSeq" id="WP_061172020.1">
    <property type="nucleotide sequence ID" value="NZ_FCOA02000044.1"/>
</dbReference>
<evidence type="ECO:0000256" key="4">
    <source>
        <dbReference type="ARBA" id="ARBA00022452"/>
    </source>
</evidence>
<name>A0A158DJ71_9BURK</name>
<feature type="domain" description="Porin" evidence="12">
    <location>
        <begin position="8"/>
        <end position="346"/>
    </location>
</feature>
<keyword evidence="5" id="KW-0812">Transmembrane</keyword>
<dbReference type="GO" id="GO:0015288">
    <property type="term" value="F:porin activity"/>
    <property type="evidence" value="ECO:0007669"/>
    <property type="project" value="UniProtKB-KW"/>
</dbReference>
<evidence type="ECO:0000256" key="5">
    <source>
        <dbReference type="ARBA" id="ARBA00022692"/>
    </source>
</evidence>
<keyword evidence="10" id="KW-0998">Cell outer membrane</keyword>
<dbReference type="AlphaFoldDB" id="A0A158DJ71"/>
<keyword evidence="4" id="KW-1134">Transmembrane beta strand</keyword>
<protein>
    <submittedName>
        <fullName evidence="13">Porin</fullName>
    </submittedName>
</protein>
<keyword evidence="3" id="KW-0813">Transport</keyword>
<gene>
    <name evidence="13" type="ORF">AWB79_07013</name>
</gene>
<keyword evidence="7" id="KW-0406">Ion transport</keyword>
<dbReference type="SUPFAM" id="SSF56935">
    <property type="entry name" value="Porins"/>
    <property type="match status" value="1"/>
</dbReference>
<evidence type="ECO:0000256" key="9">
    <source>
        <dbReference type="ARBA" id="ARBA00023136"/>
    </source>
</evidence>
<dbReference type="GO" id="GO:0006811">
    <property type="term" value="P:monoatomic ion transport"/>
    <property type="evidence" value="ECO:0007669"/>
    <property type="project" value="UniProtKB-KW"/>
</dbReference>
<comment type="subunit">
    <text evidence="2">Homotrimer.</text>
</comment>
<evidence type="ECO:0000256" key="1">
    <source>
        <dbReference type="ARBA" id="ARBA00004571"/>
    </source>
</evidence>
<dbReference type="InterPro" id="IPR050298">
    <property type="entry name" value="Gram-neg_bact_OMP"/>
</dbReference>
<dbReference type="Pfam" id="PF13609">
    <property type="entry name" value="Porin_4"/>
    <property type="match status" value="1"/>
</dbReference>
<dbReference type="CDD" id="cd00342">
    <property type="entry name" value="gram_neg_porins"/>
    <property type="match status" value="1"/>
</dbReference>
<dbReference type="InterPro" id="IPR033900">
    <property type="entry name" value="Gram_neg_porin_domain"/>
</dbReference>
<dbReference type="PROSITE" id="PS51257">
    <property type="entry name" value="PROKAR_LIPOPROTEIN"/>
    <property type="match status" value="1"/>
</dbReference>
<evidence type="ECO:0000256" key="3">
    <source>
        <dbReference type="ARBA" id="ARBA00022448"/>
    </source>
</evidence>
<comment type="subcellular location">
    <subcellularLocation>
        <location evidence="1">Cell outer membrane</location>
        <topology evidence="1">Multi-pass membrane protein</topology>
    </subcellularLocation>
</comment>
<dbReference type="GO" id="GO:0009279">
    <property type="term" value="C:cell outer membrane"/>
    <property type="evidence" value="ECO:0007669"/>
    <property type="project" value="UniProtKB-SubCell"/>
</dbReference>
<dbReference type="Gene3D" id="2.40.160.10">
    <property type="entry name" value="Porin"/>
    <property type="match status" value="1"/>
</dbReference>
<keyword evidence="8" id="KW-0626">Porin</keyword>
<evidence type="ECO:0000256" key="6">
    <source>
        <dbReference type="ARBA" id="ARBA00022729"/>
    </source>
</evidence>
<evidence type="ECO:0000256" key="10">
    <source>
        <dbReference type="ARBA" id="ARBA00023237"/>
    </source>
</evidence>
<dbReference type="Proteomes" id="UP000054851">
    <property type="component" value="Unassembled WGS sequence"/>
</dbReference>
<keyword evidence="14" id="KW-1185">Reference proteome</keyword>
<comment type="caution">
    <text evidence="13">The sequence shown here is derived from an EMBL/GenBank/DDBJ whole genome shotgun (WGS) entry which is preliminary data.</text>
</comment>
<evidence type="ECO:0000313" key="14">
    <source>
        <dbReference type="Proteomes" id="UP000054851"/>
    </source>
</evidence>
<dbReference type="STRING" id="1777140.AWB79_07013"/>
<sequence>MKHKLMTAAGALALSCGAHAQSSVTLYGILDTGIELVTHAGPTDDKVVRMPGITGSVPSRWGLRGTEDLGGGYAAIFTLENGFNVRSGDINQGGRLFGRQAWVGLSSRFGTLTFGRQYTMSYWAIVDADQLGPDIYGGVGSIDAYIPNARSDNTVAWKGTFSGVTAGATYAFGRDSAGTGNSPGQGTCAGAIPGDYNACKQWSVLLRYDASAFGVAASYDEQRGGPGAAANIFNGLAPIPLTNSGDKDARTQLNGYFKVGQLKVGGGWLGRRVQTVSPGLADVRTDIYFLTGTYYVTPTIVLDGGVYRTIDSDQDTRATLTALRGTYLLSKRTAVYLQSGYIFNSAKARYTLSQGGPGTTPNAGVSQLGVMAGIRHAF</sequence>
<organism evidence="13 14">
    <name type="scientific">Caballeronia hypogeia</name>
    <dbReference type="NCBI Taxonomy" id="1777140"/>
    <lineage>
        <taxon>Bacteria</taxon>
        <taxon>Pseudomonadati</taxon>
        <taxon>Pseudomonadota</taxon>
        <taxon>Betaproteobacteria</taxon>
        <taxon>Burkholderiales</taxon>
        <taxon>Burkholderiaceae</taxon>
        <taxon>Caballeronia</taxon>
    </lineage>
</organism>
<feature type="signal peptide" evidence="11">
    <location>
        <begin position="1"/>
        <end position="20"/>
    </location>
</feature>
<accession>A0A158DJ71</accession>
<evidence type="ECO:0000256" key="2">
    <source>
        <dbReference type="ARBA" id="ARBA00011233"/>
    </source>
</evidence>